<evidence type="ECO:0000256" key="3">
    <source>
        <dbReference type="ARBA" id="ARBA00023242"/>
    </source>
</evidence>
<dbReference type="PRINTS" id="PR00322">
    <property type="entry name" value="G10"/>
</dbReference>
<dbReference type="GO" id="GO:0000398">
    <property type="term" value="P:mRNA splicing, via spliceosome"/>
    <property type="evidence" value="ECO:0007669"/>
    <property type="project" value="TreeGrafter"/>
</dbReference>
<evidence type="ECO:0000313" key="4">
    <source>
        <dbReference type="EMBL" id="NXH06753.1"/>
    </source>
</evidence>
<feature type="non-terminal residue" evidence="4">
    <location>
        <position position="1"/>
    </location>
</feature>
<reference evidence="4 5" key="1">
    <citation type="submission" date="2019-09" db="EMBL/GenBank/DDBJ databases">
        <title>Bird 10,000 Genomes (B10K) Project - Family phase.</title>
        <authorList>
            <person name="Zhang G."/>
        </authorList>
    </citation>
    <scope>NUCLEOTIDE SEQUENCE [LARGE SCALE GENOMIC DNA]</scope>
    <source>
        <strain evidence="4">B10K-DU-001-19</strain>
        <tissue evidence="4">Muscle</tissue>
    </source>
</reference>
<accession>A0A7K9GYW9</accession>
<proteinExistence type="inferred from homology"/>
<organism evidence="4 5">
    <name type="scientific">Loxia leucoptera</name>
    <name type="common">White-winged crossbill</name>
    <dbReference type="NCBI Taxonomy" id="96539"/>
    <lineage>
        <taxon>Eukaryota</taxon>
        <taxon>Metazoa</taxon>
        <taxon>Chordata</taxon>
        <taxon>Craniata</taxon>
        <taxon>Vertebrata</taxon>
        <taxon>Euteleostomi</taxon>
        <taxon>Archelosauria</taxon>
        <taxon>Archosauria</taxon>
        <taxon>Dinosauria</taxon>
        <taxon>Saurischia</taxon>
        <taxon>Theropoda</taxon>
        <taxon>Coelurosauria</taxon>
        <taxon>Aves</taxon>
        <taxon>Neognathae</taxon>
        <taxon>Neoaves</taxon>
        <taxon>Telluraves</taxon>
        <taxon>Australaves</taxon>
        <taxon>Passeriformes</taxon>
        <taxon>Passeroidea</taxon>
        <taxon>Fringillidae</taxon>
        <taxon>Carduelinae</taxon>
        <taxon>Loxia</taxon>
    </lineage>
</organism>
<dbReference type="AlphaFoldDB" id="A0A7K9GYW9"/>
<evidence type="ECO:0000256" key="1">
    <source>
        <dbReference type="ARBA" id="ARBA00004123"/>
    </source>
</evidence>
<feature type="non-terminal residue" evidence="4">
    <location>
        <position position="127"/>
    </location>
</feature>
<name>A0A7K9GYW9_LOXLE</name>
<dbReference type="EMBL" id="VWZM01014701">
    <property type="protein sequence ID" value="NXH06753.1"/>
    <property type="molecule type" value="Genomic_DNA"/>
</dbReference>
<comment type="subcellular location">
    <subcellularLocation>
        <location evidence="1">Nucleus</location>
    </subcellularLocation>
</comment>
<dbReference type="Proteomes" id="UP000573793">
    <property type="component" value="Unassembled WGS sequence"/>
</dbReference>
<keyword evidence="5" id="KW-1185">Reference proteome</keyword>
<dbReference type="PANTHER" id="PTHR19411:SF0">
    <property type="entry name" value="PROTEIN BUD31 HOMOLOG"/>
    <property type="match status" value="1"/>
</dbReference>
<evidence type="ECO:0000256" key="2">
    <source>
        <dbReference type="ARBA" id="ARBA00005287"/>
    </source>
</evidence>
<gene>
    <name evidence="4" type="primary">Bud31_1</name>
    <name evidence="4" type="ORF">LOXLEU_R12816</name>
</gene>
<dbReference type="Pfam" id="PF01125">
    <property type="entry name" value="BUD31"/>
    <property type="match status" value="1"/>
</dbReference>
<comment type="caution">
    <text evidence="4">The sequence shown here is derived from an EMBL/GenBank/DDBJ whole genome shotgun (WGS) entry which is preliminary data.</text>
</comment>
<comment type="similarity">
    <text evidence="2">Belongs to the BUD31 (G10) family.</text>
</comment>
<keyword evidence="3" id="KW-0539">Nucleus</keyword>
<dbReference type="InterPro" id="IPR001748">
    <property type="entry name" value="BUD31"/>
</dbReference>
<dbReference type="PANTHER" id="PTHR19411">
    <property type="entry name" value="PROTEIN BUD31-RELATED"/>
    <property type="match status" value="1"/>
</dbReference>
<evidence type="ECO:0000313" key="5">
    <source>
        <dbReference type="Proteomes" id="UP000573793"/>
    </source>
</evidence>
<protein>
    <submittedName>
        <fullName evidence="4">BUD31 protein</fullName>
    </submittedName>
</protein>
<sequence>MPQVRRSRKAPLDGCQLMEPMLDQLGQERREVEMEPHKGKKKLESLWPIFRIHHQKTIMSVTIIFSAKIPSPGFLSWVLHQGGDKNLIAQWKKQGCGNFCCLHCIQTWDSNFGTNCSCRVPKNKLEL</sequence>
<dbReference type="GO" id="GO:0005681">
    <property type="term" value="C:spliceosomal complex"/>
    <property type="evidence" value="ECO:0007669"/>
    <property type="project" value="TreeGrafter"/>
</dbReference>